<reference evidence="7 8" key="1">
    <citation type="submission" date="2016-11" db="EMBL/GenBank/DDBJ databases">
        <authorList>
            <person name="Jaros S."/>
            <person name="Januszkiewicz K."/>
            <person name="Wedrychowicz H."/>
        </authorList>
    </citation>
    <scope>NUCLEOTIDE SEQUENCE [LARGE SCALE GENOMIC DNA]</scope>
    <source>
        <strain evidence="7 8">DSM 9705</strain>
    </source>
</reference>
<evidence type="ECO:0000259" key="6">
    <source>
        <dbReference type="PROSITE" id="PS51918"/>
    </source>
</evidence>
<dbReference type="GO" id="GO:0046872">
    <property type="term" value="F:metal ion binding"/>
    <property type="evidence" value="ECO:0007669"/>
    <property type="project" value="UniProtKB-KW"/>
</dbReference>
<dbReference type="PANTHER" id="PTHR11228">
    <property type="entry name" value="RADICAL SAM DOMAIN PROTEIN"/>
    <property type="match status" value="1"/>
</dbReference>
<dbReference type="InterPro" id="IPR002052">
    <property type="entry name" value="DNA_methylase_N6_adenine_CS"/>
</dbReference>
<dbReference type="Gene3D" id="3.20.20.70">
    <property type="entry name" value="Aldolase class I"/>
    <property type="match status" value="1"/>
</dbReference>
<dbReference type="PROSITE" id="PS51918">
    <property type="entry name" value="RADICAL_SAM"/>
    <property type="match status" value="1"/>
</dbReference>
<evidence type="ECO:0000256" key="2">
    <source>
        <dbReference type="ARBA" id="ARBA00022691"/>
    </source>
</evidence>
<feature type="domain" description="Radical SAM core" evidence="6">
    <location>
        <begin position="14"/>
        <end position="247"/>
    </location>
</feature>
<proteinExistence type="predicted"/>
<dbReference type="SFLD" id="SFLDS00029">
    <property type="entry name" value="Radical_SAM"/>
    <property type="match status" value="1"/>
</dbReference>
<dbReference type="Proteomes" id="UP000184139">
    <property type="component" value="Unassembled WGS sequence"/>
</dbReference>
<keyword evidence="8" id="KW-1185">Reference proteome</keyword>
<accession>A0A1M5YPT5</accession>
<evidence type="ECO:0000313" key="8">
    <source>
        <dbReference type="Proteomes" id="UP000184139"/>
    </source>
</evidence>
<dbReference type="EMBL" id="FQXS01000045">
    <property type="protein sequence ID" value="SHI13543.1"/>
    <property type="molecule type" value="Genomic_DNA"/>
</dbReference>
<dbReference type="AlphaFoldDB" id="A0A1M5YPT5"/>
<evidence type="ECO:0000313" key="7">
    <source>
        <dbReference type="EMBL" id="SHI13543.1"/>
    </source>
</evidence>
<protein>
    <submittedName>
        <fullName evidence="7">Radical SAM superfamily enzyme, MoaA/NifB/PqqE/SkfB family</fullName>
    </submittedName>
</protein>
<keyword evidence="5" id="KW-0411">Iron-sulfur</keyword>
<dbReference type="GO" id="GO:0032259">
    <property type="term" value="P:methylation"/>
    <property type="evidence" value="ECO:0007669"/>
    <property type="project" value="InterPro"/>
</dbReference>
<dbReference type="SFLD" id="SFLDG01067">
    <property type="entry name" value="SPASM/twitch_domain_containing"/>
    <property type="match status" value="1"/>
</dbReference>
<organism evidence="7 8">
    <name type="scientific">Desulfofustis glycolicus DSM 9705</name>
    <dbReference type="NCBI Taxonomy" id="1121409"/>
    <lineage>
        <taxon>Bacteria</taxon>
        <taxon>Pseudomonadati</taxon>
        <taxon>Thermodesulfobacteriota</taxon>
        <taxon>Desulfobulbia</taxon>
        <taxon>Desulfobulbales</taxon>
        <taxon>Desulfocapsaceae</taxon>
        <taxon>Desulfofustis</taxon>
    </lineage>
</organism>
<evidence type="ECO:0000256" key="3">
    <source>
        <dbReference type="ARBA" id="ARBA00022723"/>
    </source>
</evidence>
<dbReference type="SUPFAM" id="SSF102114">
    <property type="entry name" value="Radical SAM enzymes"/>
    <property type="match status" value="1"/>
</dbReference>
<keyword evidence="2" id="KW-0949">S-adenosyl-L-methionine</keyword>
<dbReference type="Pfam" id="PF04055">
    <property type="entry name" value="Radical_SAM"/>
    <property type="match status" value="1"/>
</dbReference>
<keyword evidence="4" id="KW-0408">Iron</keyword>
<dbReference type="InterPro" id="IPR058240">
    <property type="entry name" value="rSAM_sf"/>
</dbReference>
<evidence type="ECO:0000256" key="5">
    <source>
        <dbReference type="ARBA" id="ARBA00023014"/>
    </source>
</evidence>
<name>A0A1M5YPT5_9BACT</name>
<dbReference type="InterPro" id="IPR013785">
    <property type="entry name" value="Aldolase_TIM"/>
</dbReference>
<evidence type="ECO:0000256" key="1">
    <source>
        <dbReference type="ARBA" id="ARBA00001966"/>
    </source>
</evidence>
<dbReference type="GO" id="GO:0051536">
    <property type="term" value="F:iron-sulfur cluster binding"/>
    <property type="evidence" value="ECO:0007669"/>
    <property type="project" value="UniProtKB-KW"/>
</dbReference>
<keyword evidence="3" id="KW-0479">Metal-binding</keyword>
<dbReference type="CDD" id="cd01335">
    <property type="entry name" value="Radical_SAM"/>
    <property type="match status" value="1"/>
</dbReference>
<comment type="cofactor">
    <cofactor evidence="1">
        <name>[4Fe-4S] cluster</name>
        <dbReference type="ChEBI" id="CHEBI:49883"/>
    </cofactor>
</comment>
<dbReference type="InterPro" id="IPR007197">
    <property type="entry name" value="rSAM"/>
</dbReference>
<dbReference type="GO" id="GO:0008168">
    <property type="term" value="F:methyltransferase activity"/>
    <property type="evidence" value="ECO:0007669"/>
    <property type="project" value="InterPro"/>
</dbReference>
<dbReference type="GO" id="GO:0003676">
    <property type="term" value="F:nucleic acid binding"/>
    <property type="evidence" value="ECO:0007669"/>
    <property type="project" value="InterPro"/>
</dbReference>
<gene>
    <name evidence="7" type="ORF">SAMN02745124_04258</name>
</gene>
<dbReference type="PANTHER" id="PTHR11228:SF7">
    <property type="entry name" value="PQQA PEPTIDE CYCLASE"/>
    <property type="match status" value="1"/>
</dbReference>
<dbReference type="InterPro" id="IPR050377">
    <property type="entry name" value="Radical_SAM_PqqE_MftC-like"/>
</dbReference>
<dbReference type="STRING" id="1121409.SAMN02745124_04258"/>
<sequence>MAMYVTKRDVLENLRLPLKGSLDLTYRCNNNCRHCWLWLPVNAVEKADELSFGEIRTIVDEARALGTREWDISGGEAMIRPDFTEIFDYITRHSRFYTLRTNGTLVTPQIARLMRRPGAKWISLYGATADVYDRVTRNPGAFESLMRTFALLKEYGVPFTVQLFPLRDNWHQWPQMIELARSISPEWRIGAAWLHLSASGDPVRNDEIRRQRLDPADVIALDPPFIDGSSDMRDDRECQVHKTESGLFAACIESGDRIHIDPYGQMSFCEIIKDPALRYNLRHGSVKEGWDVFLPSLAEKVIGSNVYKNGCGHCALKEDCRWCASYAWIEHRDFSEKINYLCNIAEENRRYKNNWQTHHRRYYQAAGITIQIDSDKAITESTFTPAVQTFAVDGPGEDTVRIHHHFSLDGVALHDLGNEIYHVAPWTVYRKDASWIYLCSLGDTIYSVSVFNADQSRGRIYHANDEFWEKGRLNTITVPVTDQILLVRLLAERQALILHSAGAILDEKGLLFVGHSDAGKTTTTRLFEGHAEILCDDRNIVRLQGDTFDVYGTWSHGDSALVSAASAPLKAIFLIRQSPDNRLTRLTRKTAFNKLLPCVVRGYADVEWWNKTLTLVERLTHDIPCYEMEFNQTGGIVPLVQSLCS</sequence>
<dbReference type="PROSITE" id="PS00092">
    <property type="entry name" value="N6_MTASE"/>
    <property type="match status" value="1"/>
</dbReference>
<evidence type="ECO:0000256" key="4">
    <source>
        <dbReference type="ARBA" id="ARBA00023004"/>
    </source>
</evidence>